<dbReference type="InterPro" id="IPR009061">
    <property type="entry name" value="DNA-bd_dom_put_sf"/>
</dbReference>
<name>A0A7X5LPG1_9ALTE</name>
<dbReference type="Pfam" id="PF05930">
    <property type="entry name" value="Phage_AlpA"/>
    <property type="match status" value="1"/>
</dbReference>
<dbReference type="RefSeq" id="WP_163088427.1">
    <property type="nucleotide sequence ID" value="NZ_JAAAWN010000038.1"/>
</dbReference>
<dbReference type="EMBL" id="JAAAWN010000038">
    <property type="protein sequence ID" value="NDV93087.1"/>
    <property type="molecule type" value="Genomic_DNA"/>
</dbReference>
<proteinExistence type="predicted"/>
<dbReference type="AlphaFoldDB" id="A0A7X5LPG1"/>
<gene>
    <name evidence="1" type="ORF">GTH32_18115</name>
</gene>
<keyword evidence="2" id="KW-1185">Reference proteome</keyword>
<accession>A0A7X5LPG1</accession>
<dbReference type="Proteomes" id="UP000470213">
    <property type="component" value="Unassembled WGS sequence"/>
</dbReference>
<evidence type="ECO:0000313" key="2">
    <source>
        <dbReference type="Proteomes" id="UP000470213"/>
    </source>
</evidence>
<dbReference type="SUPFAM" id="SSF46955">
    <property type="entry name" value="Putative DNA-binding domain"/>
    <property type="match status" value="1"/>
</dbReference>
<evidence type="ECO:0000313" key="1">
    <source>
        <dbReference type="EMBL" id="NDV93087.1"/>
    </source>
</evidence>
<comment type="caution">
    <text evidence="1">The sequence shown here is derived from an EMBL/GenBank/DDBJ whole genome shotgun (WGS) entry which is preliminary data.</text>
</comment>
<protein>
    <submittedName>
        <fullName evidence="1">AlpA family phage regulatory protein</fullName>
    </submittedName>
</protein>
<dbReference type="InterPro" id="IPR010260">
    <property type="entry name" value="AlpA"/>
</dbReference>
<sequence>MANNNLQLPLFLTRNQVIALTSLSRSTLYRLERDSLFPKSFKMSKRRVGYMRDEVLIWLTERRG</sequence>
<organism evidence="1 2">
    <name type="scientific">Alteromonas profundi</name>
    <dbReference type="NCBI Taxonomy" id="2696062"/>
    <lineage>
        <taxon>Bacteria</taxon>
        <taxon>Pseudomonadati</taxon>
        <taxon>Pseudomonadota</taxon>
        <taxon>Gammaproteobacteria</taxon>
        <taxon>Alteromonadales</taxon>
        <taxon>Alteromonadaceae</taxon>
        <taxon>Alteromonas/Salinimonas group</taxon>
        <taxon>Alteromonas</taxon>
    </lineage>
</organism>
<reference evidence="1 2" key="1">
    <citation type="submission" date="2020-01" db="EMBL/GenBank/DDBJ databases">
        <authorList>
            <person name="Chen J."/>
            <person name="Zhu S."/>
            <person name="Yang J."/>
        </authorList>
    </citation>
    <scope>NUCLEOTIDE SEQUENCE [LARGE SCALE GENOMIC DNA]</scope>
    <source>
        <strain evidence="1 2">345S023</strain>
    </source>
</reference>